<protein>
    <recommendedName>
        <fullName evidence="2">TAF1C beta-propeller domain-containing protein</fullName>
    </recommendedName>
</protein>
<dbReference type="PANTHER" id="PTHR15319">
    <property type="entry name" value="TATA BOX-BINDING PROTEIN ASSOCIATED FACTOR RNA POLYMERASE I SUBUNIT C"/>
    <property type="match status" value="1"/>
</dbReference>
<dbReference type="EMBL" id="RXIC02000022">
    <property type="protein sequence ID" value="KAB1215916.1"/>
    <property type="molecule type" value="Genomic_DNA"/>
</dbReference>
<dbReference type="Pfam" id="PF20641">
    <property type="entry name" value="TAF1C_beta-prop"/>
    <property type="match status" value="1"/>
</dbReference>
<feature type="domain" description="TAF1C beta-propeller" evidence="2">
    <location>
        <begin position="235"/>
        <end position="337"/>
    </location>
</feature>
<accession>A0A6A1VV41</accession>
<gene>
    <name evidence="3" type="ORF">CJ030_MR4G028690</name>
</gene>
<evidence type="ECO:0000313" key="4">
    <source>
        <dbReference type="Proteomes" id="UP000516437"/>
    </source>
</evidence>
<keyword evidence="4" id="KW-1185">Reference proteome</keyword>
<sequence length="917" mass="102985">MDFSSEWKSLFPVSAVLAAPLLLSGPSSKPILGPLVFNPQPQSLNHIYSSPSLLPDSLSHPPHLSLPRFLETSSVPPSTSSSVASLLGPHSHQDDDASHLLHNRLSFLQRPDSNSVIVFFPTGANSEQVGFLVLSVKDSGSGLNVRVENNGNLFTEKTGVEYRILRILVNPVVDSGLGFANLAGNSNSSVTVGYLIASTLYSVHWFAVKVKGGGLNSERPSLVCLGGKVFKSCSVVCACWSPHLPEESVVLLENGALFLFDLESNGSPSVRSRGTRLRVSWEDDSSTSGNRKWLGCEFSWHPRILIVARSDAVFLLDLRFDECVVSCLVKVEMMSRYASTENERFLTFTTVGSDGFHFVLASDTLLLLCDVRKPTMPVLQWAHGLDKPCYVDVFRLSELRSKSRNDTYRWASESGFCIILGSFWNCNFRLFCYGPSLPAPRGTLGFEVSELLKTIYAWELPSDLLLLGHCCQCGSCLMREEILKDDLPEWIDWQQKKEIVLGFGILCRGLSGLLPELDEFGGFTLIRLLSSGKLESQRYCASWDSIKKYKEFHRGLLHFEDNFLCIQDDEEYRFTRRFKYVKLDNLSAYLNGNLTKVLGSKMKKPCKGPQEKESFSPECHEILCGKLKACGFGRLRSSPAVAVVFNDISLPASIHEVALRRLWAGLPMELLQLAFSNYSEFLEVLVDQKKVALEFLVVPDLPQLPPFFQRRPSCRSNKWSQKVQRDDALVGPVLPLPVLLTLHEYRNGYSDLEGAGEFSLERELSLRFDEVKQVASERAVSDSGCELHDECAVSLADDREEMWGSSETPKPFYLYSPGAFKCSTMDHRKGNDFCDKKFDILISKLPEKKHAPHGKVETAGPEMFDELCSTELRYDACLKSFGANELKAYNILKRQWSKWQDGFSLYREFRSQFKFQK</sequence>
<reference evidence="3 4" key="1">
    <citation type="journal article" date="2019" name="Plant Biotechnol. J.">
        <title>The red bayberry genome and genetic basis of sex determination.</title>
        <authorList>
            <person name="Jia H.M."/>
            <person name="Jia H.J."/>
            <person name="Cai Q.L."/>
            <person name="Wang Y."/>
            <person name="Zhao H.B."/>
            <person name="Yang W.F."/>
            <person name="Wang G.Y."/>
            <person name="Li Y.H."/>
            <person name="Zhan D.L."/>
            <person name="Shen Y.T."/>
            <person name="Niu Q.F."/>
            <person name="Chang L."/>
            <person name="Qiu J."/>
            <person name="Zhao L."/>
            <person name="Xie H.B."/>
            <person name="Fu W.Y."/>
            <person name="Jin J."/>
            <person name="Li X.W."/>
            <person name="Jiao Y."/>
            <person name="Zhou C.C."/>
            <person name="Tu T."/>
            <person name="Chai C.Y."/>
            <person name="Gao J.L."/>
            <person name="Fan L.J."/>
            <person name="van de Weg E."/>
            <person name="Wang J.Y."/>
            <person name="Gao Z.S."/>
        </authorList>
    </citation>
    <scope>NUCLEOTIDE SEQUENCE [LARGE SCALE GENOMIC DNA]</scope>
    <source>
        <tissue evidence="3">Leaves</tissue>
    </source>
</reference>
<evidence type="ECO:0000313" key="3">
    <source>
        <dbReference type="EMBL" id="KAB1215916.1"/>
    </source>
</evidence>
<evidence type="ECO:0000259" key="2">
    <source>
        <dbReference type="Pfam" id="PF20641"/>
    </source>
</evidence>
<feature type="region of interest" description="Disordered" evidence="1">
    <location>
        <begin position="71"/>
        <end position="91"/>
    </location>
</feature>
<organism evidence="3 4">
    <name type="scientific">Morella rubra</name>
    <name type="common">Chinese bayberry</name>
    <dbReference type="NCBI Taxonomy" id="262757"/>
    <lineage>
        <taxon>Eukaryota</taxon>
        <taxon>Viridiplantae</taxon>
        <taxon>Streptophyta</taxon>
        <taxon>Embryophyta</taxon>
        <taxon>Tracheophyta</taxon>
        <taxon>Spermatophyta</taxon>
        <taxon>Magnoliopsida</taxon>
        <taxon>eudicotyledons</taxon>
        <taxon>Gunneridae</taxon>
        <taxon>Pentapetalae</taxon>
        <taxon>rosids</taxon>
        <taxon>fabids</taxon>
        <taxon>Fagales</taxon>
        <taxon>Myricaceae</taxon>
        <taxon>Morella</taxon>
    </lineage>
</organism>
<dbReference type="PANTHER" id="PTHR15319:SF1">
    <property type="entry name" value="TATA BOX-BINDING PROTEIN-ASSOCIATED FACTOR RNA POLYMERASE I SUBUNIT C"/>
    <property type="match status" value="1"/>
</dbReference>
<proteinExistence type="predicted"/>
<dbReference type="InterPro" id="IPR038801">
    <property type="entry name" value="TAF1C"/>
</dbReference>
<name>A0A6A1VV41_9ROSI</name>
<feature type="compositionally biased region" description="Low complexity" evidence="1">
    <location>
        <begin position="71"/>
        <end position="83"/>
    </location>
</feature>
<dbReference type="GO" id="GO:0001164">
    <property type="term" value="F:RNA polymerase I core promoter sequence-specific DNA binding"/>
    <property type="evidence" value="ECO:0007669"/>
    <property type="project" value="TreeGrafter"/>
</dbReference>
<dbReference type="InterPro" id="IPR049087">
    <property type="entry name" value="TAF1C_beta-prop"/>
</dbReference>
<dbReference type="AlphaFoldDB" id="A0A6A1VV41"/>
<dbReference type="Proteomes" id="UP000516437">
    <property type="component" value="Chromosome 4"/>
</dbReference>
<comment type="caution">
    <text evidence="3">The sequence shown here is derived from an EMBL/GenBank/DDBJ whole genome shotgun (WGS) entry which is preliminary data.</text>
</comment>
<evidence type="ECO:0000256" key="1">
    <source>
        <dbReference type="SAM" id="MobiDB-lite"/>
    </source>
</evidence>
<dbReference type="GO" id="GO:0001650">
    <property type="term" value="C:fibrillar center"/>
    <property type="evidence" value="ECO:0007669"/>
    <property type="project" value="TreeGrafter"/>
</dbReference>
<dbReference type="OrthoDB" id="2382881at2759"/>